<gene>
    <name evidence="2" type="ORF">PFISCL1PPCAC_16925</name>
</gene>
<feature type="compositionally biased region" description="Basic and acidic residues" evidence="1">
    <location>
        <begin position="62"/>
        <end position="72"/>
    </location>
</feature>
<feature type="non-terminal residue" evidence="2">
    <location>
        <position position="1"/>
    </location>
</feature>
<organism evidence="2 3">
    <name type="scientific">Pristionchus fissidentatus</name>
    <dbReference type="NCBI Taxonomy" id="1538716"/>
    <lineage>
        <taxon>Eukaryota</taxon>
        <taxon>Metazoa</taxon>
        <taxon>Ecdysozoa</taxon>
        <taxon>Nematoda</taxon>
        <taxon>Chromadorea</taxon>
        <taxon>Rhabditida</taxon>
        <taxon>Rhabditina</taxon>
        <taxon>Diplogasteromorpha</taxon>
        <taxon>Diplogasteroidea</taxon>
        <taxon>Neodiplogasteridae</taxon>
        <taxon>Pristionchus</taxon>
    </lineage>
</organism>
<reference evidence="2" key="1">
    <citation type="submission" date="2023-10" db="EMBL/GenBank/DDBJ databases">
        <title>Genome assembly of Pristionchus species.</title>
        <authorList>
            <person name="Yoshida K."/>
            <person name="Sommer R.J."/>
        </authorList>
    </citation>
    <scope>NUCLEOTIDE SEQUENCE</scope>
    <source>
        <strain evidence="2">RS5133</strain>
    </source>
</reference>
<proteinExistence type="predicted"/>
<dbReference type="Proteomes" id="UP001432322">
    <property type="component" value="Unassembled WGS sequence"/>
</dbReference>
<feature type="region of interest" description="Disordered" evidence="1">
    <location>
        <begin position="26"/>
        <end position="85"/>
    </location>
</feature>
<protein>
    <submittedName>
        <fullName evidence="2">Uncharacterized protein</fullName>
    </submittedName>
</protein>
<dbReference type="AlphaFoldDB" id="A0AAV5W4I2"/>
<accession>A0AAV5W4I2</accession>
<comment type="caution">
    <text evidence="2">The sequence shown here is derived from an EMBL/GenBank/DDBJ whole genome shotgun (WGS) entry which is preliminary data.</text>
</comment>
<evidence type="ECO:0000256" key="1">
    <source>
        <dbReference type="SAM" id="MobiDB-lite"/>
    </source>
</evidence>
<evidence type="ECO:0000313" key="3">
    <source>
        <dbReference type="Proteomes" id="UP001432322"/>
    </source>
</evidence>
<keyword evidence="3" id="KW-1185">Reference proteome</keyword>
<evidence type="ECO:0000313" key="2">
    <source>
        <dbReference type="EMBL" id="GMT25628.1"/>
    </source>
</evidence>
<sequence>GGRQHYNIGQSLRDTVLLNTVTPRSKREKIVASSDAGSEWRGTRREGDTVPQSGVGQSGGQKADKVGFDDACGRTPQVVDVEDDD</sequence>
<name>A0AAV5W4I2_9BILA</name>
<dbReference type="EMBL" id="BTSY01000004">
    <property type="protein sequence ID" value="GMT25628.1"/>
    <property type="molecule type" value="Genomic_DNA"/>
</dbReference>